<evidence type="ECO:0000256" key="1">
    <source>
        <dbReference type="ARBA" id="ARBA00001936"/>
    </source>
</evidence>
<feature type="compositionally biased region" description="Basic and acidic residues" evidence="11">
    <location>
        <begin position="885"/>
        <end position="901"/>
    </location>
</feature>
<dbReference type="PANTHER" id="PTHR11675">
    <property type="entry name" value="N-ACETYLGALACTOSAMINYLTRANSFERASE"/>
    <property type="match status" value="1"/>
</dbReference>
<accession>S7P0N6</accession>
<keyword evidence="15" id="KW-1185">Reference proteome</keyword>
<dbReference type="GO" id="GO:0016020">
    <property type="term" value="C:membrane"/>
    <property type="evidence" value="ECO:0007669"/>
    <property type="project" value="UniProtKB-SubCell"/>
</dbReference>
<feature type="region of interest" description="Disordered" evidence="11">
    <location>
        <begin position="150"/>
        <end position="169"/>
    </location>
</feature>
<comment type="subcellular location">
    <subcellularLocation>
        <location evidence="10">Endomembrane system</location>
        <topology evidence="10">Single-pass membrane protein</topology>
    </subcellularLocation>
    <subcellularLocation>
        <location evidence="2">Membrane</location>
        <topology evidence="2">Single-pass type II membrane protein</topology>
    </subcellularLocation>
</comment>
<evidence type="ECO:0000256" key="6">
    <source>
        <dbReference type="ARBA" id="ARBA00022989"/>
    </source>
</evidence>
<feature type="compositionally biased region" description="Basic residues" evidence="11">
    <location>
        <begin position="955"/>
        <end position="1112"/>
    </location>
</feature>
<dbReference type="Pfam" id="PF00535">
    <property type="entry name" value="Glycos_transf_2"/>
    <property type="match status" value="1"/>
</dbReference>
<gene>
    <name evidence="14" type="ORF">D623_10035544</name>
</gene>
<evidence type="ECO:0000256" key="11">
    <source>
        <dbReference type="SAM" id="MobiDB-lite"/>
    </source>
</evidence>
<keyword evidence="6 12" id="KW-1133">Transmembrane helix</keyword>
<keyword evidence="7 12" id="KW-0472">Membrane</keyword>
<feature type="domain" description="Glycosyltransferase 2-like" evidence="13">
    <location>
        <begin position="499"/>
        <end position="682"/>
    </location>
</feature>
<evidence type="ECO:0000313" key="15">
    <source>
        <dbReference type="Proteomes" id="UP000052978"/>
    </source>
</evidence>
<evidence type="ECO:0000256" key="9">
    <source>
        <dbReference type="ARBA" id="ARBA00023211"/>
    </source>
</evidence>
<dbReference type="Gene3D" id="3.90.550.10">
    <property type="entry name" value="Spore Coat Polysaccharide Biosynthesis Protein SpsA, Chain A"/>
    <property type="match status" value="1"/>
</dbReference>
<feature type="region of interest" description="Disordered" evidence="11">
    <location>
        <begin position="878"/>
        <end position="922"/>
    </location>
</feature>
<keyword evidence="8" id="KW-1015">Disulfide bond</keyword>
<feature type="region of interest" description="Disordered" evidence="11">
    <location>
        <begin position="946"/>
        <end position="1114"/>
    </location>
</feature>
<evidence type="ECO:0000256" key="4">
    <source>
        <dbReference type="ARBA" id="ARBA00022692"/>
    </source>
</evidence>
<dbReference type="PANTHER" id="PTHR11675:SF130">
    <property type="entry name" value="POLYPEPTIDE N-ACETYLGALACTOSAMINYLTRANSFERASE 5"/>
    <property type="match status" value="1"/>
</dbReference>
<keyword evidence="4 12" id="KW-0812">Transmembrane</keyword>
<reference evidence="14 15" key="1">
    <citation type="journal article" date="2013" name="Nat. Commun.">
        <title>Genome analysis reveals insights into physiology and longevity of the Brandt's bat Myotis brandtii.</title>
        <authorList>
            <person name="Seim I."/>
            <person name="Fang X."/>
            <person name="Xiong Z."/>
            <person name="Lobanov A.V."/>
            <person name="Huang Z."/>
            <person name="Ma S."/>
            <person name="Feng Y."/>
            <person name="Turanov A.A."/>
            <person name="Zhu Y."/>
            <person name="Lenz T.L."/>
            <person name="Gerashchenko M.V."/>
            <person name="Fan D."/>
            <person name="Hee Yim S."/>
            <person name="Yao X."/>
            <person name="Jordan D."/>
            <person name="Xiong Y."/>
            <person name="Ma Y."/>
            <person name="Lyapunov A.N."/>
            <person name="Chen G."/>
            <person name="Kulakova O.I."/>
            <person name="Sun Y."/>
            <person name="Lee S.G."/>
            <person name="Bronson R.T."/>
            <person name="Moskalev A.A."/>
            <person name="Sunyaev S.R."/>
            <person name="Zhang G."/>
            <person name="Krogh A."/>
            <person name="Wang J."/>
            <person name="Gladyshev V.N."/>
        </authorList>
    </citation>
    <scope>NUCLEOTIDE SEQUENCE [LARGE SCALE GENOMIC DNA]</scope>
</reference>
<dbReference type="SUPFAM" id="SSF53448">
    <property type="entry name" value="Nucleotide-diphospho-sugar transferases"/>
    <property type="match status" value="1"/>
</dbReference>
<dbReference type="GO" id="GO:0006493">
    <property type="term" value="P:protein O-linked glycosylation"/>
    <property type="evidence" value="ECO:0007669"/>
    <property type="project" value="TreeGrafter"/>
</dbReference>
<evidence type="ECO:0000256" key="5">
    <source>
        <dbReference type="ARBA" id="ARBA00022968"/>
    </source>
</evidence>
<evidence type="ECO:0000256" key="2">
    <source>
        <dbReference type="ARBA" id="ARBA00004606"/>
    </source>
</evidence>
<evidence type="ECO:0000256" key="3">
    <source>
        <dbReference type="ARBA" id="ARBA00005680"/>
    </source>
</evidence>
<feature type="compositionally biased region" description="Low complexity" evidence="11">
    <location>
        <begin position="159"/>
        <end position="169"/>
    </location>
</feature>
<comment type="cofactor">
    <cofactor evidence="1">
        <name>Mn(2+)</name>
        <dbReference type="ChEBI" id="CHEBI:29035"/>
    </cofactor>
</comment>
<dbReference type="eggNOG" id="KOG3736">
    <property type="taxonomic scope" value="Eukaryota"/>
</dbReference>
<comment type="similarity">
    <text evidence="3">Belongs to the glycosyltransferase 2 family. GalNAc-T subfamily.</text>
</comment>
<dbReference type="GO" id="GO:0005794">
    <property type="term" value="C:Golgi apparatus"/>
    <property type="evidence" value="ECO:0007669"/>
    <property type="project" value="TreeGrafter"/>
</dbReference>
<feature type="transmembrane region" description="Helical" evidence="12">
    <location>
        <begin position="1115"/>
        <end position="1137"/>
    </location>
</feature>
<feature type="region of interest" description="Disordered" evidence="11">
    <location>
        <begin position="220"/>
        <end position="255"/>
    </location>
</feature>
<evidence type="ECO:0000256" key="10">
    <source>
        <dbReference type="ARBA" id="ARBA00037847"/>
    </source>
</evidence>
<dbReference type="EMBL" id="KE161360">
    <property type="protein sequence ID" value="EPQ03418.1"/>
    <property type="molecule type" value="Genomic_DNA"/>
</dbReference>
<keyword evidence="9" id="KW-0464">Manganese</keyword>
<evidence type="ECO:0000259" key="13">
    <source>
        <dbReference type="Pfam" id="PF00535"/>
    </source>
</evidence>
<name>S7P0N6_MYOBR</name>
<sequence length="1144" mass="133782">MNKIRKFFRGSGRVLAFIFVASIIWLLFDMAALRLSFSEINTRVLKEDIVRRERIGFRVQPDQMKILYSSMKEIKPPLRGHGKGIWGKENFRKTEEGVLKVEDNLDQIQKERHIQKAPGSVKIAPLWHPVHLQTFPVTFMKPMTEEHAIKPEAYSRPVTPKQTTAQGAQKTTFIAARGTPLPQLSLHTRPFGINQEAQKRHSHSSDTSKQAAERNLDVTIRFNSDRSKQKSQAVANERTLPASPPVPKSREALTLNKTEARSKYLTAYKHKANKNLPFPKFSANLNHLKKQSINETQLGDLPKDDGAKVAGGKKFNFSESHVVIITKEEELKTDTKRVPNPKIKTVFPFVLGERQRKHISKNRSEASFSSLALQRATVSQTNHILAGGLKPARISLNAKVQHEELNQRHTKALSPKDSEMHQVLSIDMTLSPRDPKAPGQFGRPVVVPQGKEKEAERRWKEGNFNVYLSDLIPVDRAIEDTRPVGCAKQLVHNNLPTTSVIMCFVDEVWSTLLRSVHSVLNRSPPHLIKEILLVDDFSTKDYLKDNLDKYMSQFPKVRILHLKERHGLIRARLAGAQIATGDVLTFLDSHVECNIGWLEPLLERVYLSRKKVACPVIEVINDKDMSYMTVDNFQRGIFVWPMNFGWRTIPPDVIAKNRIKETDVIRCPVMAGGLFSIDKKYFYELGTYDPGLDVWGGENMELSFKVWMCGGEIEIIPCSRVGHIFRNDNPYSFPKDRMKTVERNLVRVAEVWLDEYKELFYGHGNHLIDQELDVGNLTQQRELRKKLKCKSFKWYLENVFPDLKAPIVRAGGVLINVALGKCISIENTTAILEDCDGSSKAEIMSWNLGLHGTWKIIESLLNKPKVLFVILQNQMERKKKKEEHKRKEEKNKREKEKESSRRRSTPIPLFQRRKKKVTARNKIEVSKNSSLLLVSPQEVEYRQYYHEPSSAPTHSFRKGLTIKKKERKEKKSKKKRKEKKRKEKKRKEKKRKEKKRKEKKRKEKKRKEKKRKEKKRKEKKRKEKKRKEKKRKEKKRKEKKRKEKKRKEKKRKEKKRKEKKRKEKKRKEKKRKEKKRKEKKRKEKKRKEKKRKEKKRKEKKRKEKKRKEKKRKETVMSIVQITQVALPFVFLLSSLYLSTLHVRA</sequence>
<keyword evidence="14" id="KW-0808">Transferase</keyword>
<evidence type="ECO:0000256" key="12">
    <source>
        <dbReference type="SAM" id="Phobius"/>
    </source>
</evidence>
<dbReference type="GO" id="GO:0004653">
    <property type="term" value="F:polypeptide N-acetylgalactosaminyltransferase activity"/>
    <property type="evidence" value="ECO:0007669"/>
    <property type="project" value="TreeGrafter"/>
</dbReference>
<evidence type="ECO:0000256" key="8">
    <source>
        <dbReference type="ARBA" id="ARBA00023157"/>
    </source>
</evidence>
<protein>
    <submittedName>
        <fullName evidence="14">Polypeptide N-acetylgalactosaminyltransferase 5</fullName>
    </submittedName>
</protein>
<proteinExistence type="inferred from homology"/>
<keyword evidence="5" id="KW-0735">Signal-anchor</keyword>
<dbReference type="FunFam" id="3.90.550.10:FF:000088">
    <property type="entry name" value="Polypeptide N-acetylgalactosaminyltransferase"/>
    <property type="match status" value="1"/>
</dbReference>
<dbReference type="Proteomes" id="UP000052978">
    <property type="component" value="Unassembled WGS sequence"/>
</dbReference>
<organism evidence="14 15">
    <name type="scientific">Myotis brandtii</name>
    <name type="common">Brandt's bat</name>
    <dbReference type="NCBI Taxonomy" id="109478"/>
    <lineage>
        <taxon>Eukaryota</taxon>
        <taxon>Metazoa</taxon>
        <taxon>Chordata</taxon>
        <taxon>Craniata</taxon>
        <taxon>Vertebrata</taxon>
        <taxon>Euteleostomi</taxon>
        <taxon>Mammalia</taxon>
        <taxon>Eutheria</taxon>
        <taxon>Laurasiatheria</taxon>
        <taxon>Chiroptera</taxon>
        <taxon>Yangochiroptera</taxon>
        <taxon>Vespertilionidae</taxon>
        <taxon>Myotis</taxon>
    </lineage>
</organism>
<dbReference type="InterPro" id="IPR045885">
    <property type="entry name" value="GalNAc-T"/>
</dbReference>
<dbReference type="InterPro" id="IPR001173">
    <property type="entry name" value="Glyco_trans_2-like"/>
</dbReference>
<evidence type="ECO:0000313" key="14">
    <source>
        <dbReference type="EMBL" id="EPQ03418.1"/>
    </source>
</evidence>
<dbReference type="CDD" id="cd02510">
    <property type="entry name" value="pp-GalNAc-T"/>
    <property type="match status" value="1"/>
</dbReference>
<dbReference type="AlphaFoldDB" id="S7P0N6"/>
<dbReference type="InterPro" id="IPR029044">
    <property type="entry name" value="Nucleotide-diphossugar_trans"/>
</dbReference>
<evidence type="ECO:0000256" key="7">
    <source>
        <dbReference type="ARBA" id="ARBA00023136"/>
    </source>
</evidence>